<evidence type="ECO:0000313" key="3">
    <source>
        <dbReference type="Proteomes" id="UP000270616"/>
    </source>
</evidence>
<dbReference type="OrthoDB" id="9788263at2"/>
<reference evidence="2 3" key="1">
    <citation type="submission" date="2018-10" db="EMBL/GenBank/DDBJ databases">
        <title>Kocuria sp. M5W7-7, whole genome shotgun sequence.</title>
        <authorList>
            <person name="Tuo L."/>
        </authorList>
    </citation>
    <scope>NUCLEOTIDE SEQUENCE [LARGE SCALE GENOMIC DNA]</scope>
    <source>
        <strain evidence="2 3">M5W7-7</strain>
    </source>
</reference>
<dbReference type="Pfam" id="PF17778">
    <property type="entry name" value="WHD_BLACT"/>
    <property type="match status" value="1"/>
</dbReference>
<dbReference type="InterPro" id="IPR050662">
    <property type="entry name" value="Sec-metab_biosynth-thioest"/>
</dbReference>
<dbReference type="Gene3D" id="1.10.10.10">
    <property type="entry name" value="Winged helix-like DNA-binding domain superfamily/Winged helix DNA-binding domain"/>
    <property type="match status" value="1"/>
</dbReference>
<dbReference type="InterPro" id="IPR036388">
    <property type="entry name" value="WH-like_DNA-bd_sf"/>
</dbReference>
<dbReference type="SUPFAM" id="SSF56281">
    <property type="entry name" value="Metallo-hydrolase/oxidoreductase"/>
    <property type="match status" value="1"/>
</dbReference>
<keyword evidence="3" id="KW-1185">Reference proteome</keyword>
<feature type="domain" description="Metallo-beta-lactamase" evidence="1">
    <location>
        <begin position="5"/>
        <end position="172"/>
    </location>
</feature>
<comment type="caution">
    <text evidence="2">The sequence shown here is derived from an EMBL/GenBank/DDBJ whole genome shotgun (WGS) entry which is preliminary data.</text>
</comment>
<dbReference type="PANTHER" id="PTHR23131">
    <property type="entry name" value="ENDORIBONUCLEASE LACTB2"/>
    <property type="match status" value="1"/>
</dbReference>
<protein>
    <submittedName>
        <fullName evidence="2">MBL fold metallo-hydrolase</fullName>
    </submittedName>
</protein>
<evidence type="ECO:0000259" key="1">
    <source>
        <dbReference type="SMART" id="SM00849"/>
    </source>
</evidence>
<dbReference type="SMART" id="SM00849">
    <property type="entry name" value="Lactamase_B"/>
    <property type="match status" value="1"/>
</dbReference>
<dbReference type="GO" id="GO:0016787">
    <property type="term" value="F:hydrolase activity"/>
    <property type="evidence" value="ECO:0007669"/>
    <property type="project" value="UniProtKB-KW"/>
</dbReference>
<dbReference type="InterPro" id="IPR036866">
    <property type="entry name" value="RibonucZ/Hydroxyglut_hydro"/>
</dbReference>
<name>A0A3N4AG06_9MICC</name>
<proteinExistence type="predicted"/>
<gene>
    <name evidence="2" type="ORF">EDL96_01020</name>
</gene>
<dbReference type="InterPro" id="IPR001279">
    <property type="entry name" value="Metallo-B-lactamas"/>
</dbReference>
<dbReference type="Gene3D" id="3.60.15.10">
    <property type="entry name" value="Ribonuclease Z/Hydroxyacylglutathione hydrolase-like"/>
    <property type="match status" value="1"/>
</dbReference>
<accession>A0A3N4AG06</accession>
<organism evidence="2 3">
    <name type="scientific">Kocuria soli</name>
    <dbReference type="NCBI Taxonomy" id="2485125"/>
    <lineage>
        <taxon>Bacteria</taxon>
        <taxon>Bacillati</taxon>
        <taxon>Actinomycetota</taxon>
        <taxon>Actinomycetes</taxon>
        <taxon>Micrococcales</taxon>
        <taxon>Micrococcaceae</taxon>
        <taxon>Kocuria</taxon>
    </lineage>
</organism>
<dbReference type="Pfam" id="PF00753">
    <property type="entry name" value="Lactamase_B"/>
    <property type="match status" value="1"/>
</dbReference>
<keyword evidence="2" id="KW-0378">Hydrolase</keyword>
<dbReference type="Proteomes" id="UP000270616">
    <property type="component" value="Unassembled WGS sequence"/>
</dbReference>
<dbReference type="PANTHER" id="PTHR23131:SF0">
    <property type="entry name" value="ENDORIBONUCLEASE LACTB2"/>
    <property type="match status" value="1"/>
</dbReference>
<dbReference type="AlphaFoldDB" id="A0A3N4AG06"/>
<dbReference type="CDD" id="cd16278">
    <property type="entry name" value="metallo-hydrolase-like_MBL-fold"/>
    <property type="match status" value="1"/>
</dbReference>
<sequence length="244" mass="25976">MTLEGTNTWVLRAPGHPGAVVVDPGPALAEHVERQVITGPVELVLITHRHGDHTDAIDALHDRTGAPVRAYAPEHCREAEPLVGGEVLHAGGVQLQVIHAPGHTSDSLCFVLTEDTDDGAAKTLVLTGDTVLGRGTTMIDHPDGTLADYLQTLERLEVLADSPGPTMGLPGHGPVIPNLAATCRDLRAHRADRLREVRTALGALGTDATVEQLTEHIYPDVPDGARRAAEHSVRAQLAYLNDRP</sequence>
<evidence type="ECO:0000313" key="2">
    <source>
        <dbReference type="EMBL" id="ROZ65819.1"/>
    </source>
</evidence>
<dbReference type="EMBL" id="RKMF01000001">
    <property type="protein sequence ID" value="ROZ65819.1"/>
    <property type="molecule type" value="Genomic_DNA"/>
</dbReference>
<dbReference type="InterPro" id="IPR041516">
    <property type="entry name" value="LACTB2_WH"/>
</dbReference>